<gene>
    <name evidence="7" type="ORF">E0F88_08545</name>
</gene>
<dbReference type="SUPFAM" id="SSF103088">
    <property type="entry name" value="OmpA-like"/>
    <property type="match status" value="1"/>
</dbReference>
<keyword evidence="5" id="KW-0812">Transmembrane</keyword>
<dbReference type="RefSeq" id="WP_131957821.1">
    <property type="nucleotide sequence ID" value="NZ_SMFL01000003.1"/>
</dbReference>
<evidence type="ECO:0000256" key="3">
    <source>
        <dbReference type="ARBA" id="ARBA00023237"/>
    </source>
</evidence>
<dbReference type="PRINTS" id="PR01021">
    <property type="entry name" value="OMPADOMAIN"/>
</dbReference>
<dbReference type="InterPro" id="IPR006665">
    <property type="entry name" value="OmpA-like"/>
</dbReference>
<dbReference type="Pfam" id="PF00691">
    <property type="entry name" value="OmpA"/>
    <property type="match status" value="1"/>
</dbReference>
<evidence type="ECO:0000256" key="1">
    <source>
        <dbReference type="ARBA" id="ARBA00004442"/>
    </source>
</evidence>
<dbReference type="CDD" id="cd07185">
    <property type="entry name" value="OmpA_C-like"/>
    <property type="match status" value="1"/>
</dbReference>
<feature type="domain" description="OmpA-like" evidence="6">
    <location>
        <begin position="300"/>
        <end position="416"/>
    </location>
</feature>
<evidence type="ECO:0000256" key="2">
    <source>
        <dbReference type="ARBA" id="ARBA00023136"/>
    </source>
</evidence>
<comment type="caution">
    <text evidence="7">The sequence shown here is derived from an EMBL/GenBank/DDBJ whole genome shotgun (WGS) entry which is preliminary data.</text>
</comment>
<keyword evidence="8" id="KW-1185">Reference proteome</keyword>
<accession>A0A4R5DRG9</accession>
<evidence type="ECO:0000313" key="7">
    <source>
        <dbReference type="EMBL" id="TDE16287.1"/>
    </source>
</evidence>
<evidence type="ECO:0000313" key="8">
    <source>
        <dbReference type="Proteomes" id="UP000294850"/>
    </source>
</evidence>
<protein>
    <submittedName>
        <fullName evidence="7">DUF937 domain-containing protein</fullName>
    </submittedName>
</protein>
<keyword evidence="5" id="KW-1133">Transmembrane helix</keyword>
<dbReference type="InterPro" id="IPR050330">
    <property type="entry name" value="Bact_OuterMem_StrucFunc"/>
</dbReference>
<dbReference type="Gene3D" id="3.30.1330.60">
    <property type="entry name" value="OmpA-like domain"/>
    <property type="match status" value="1"/>
</dbReference>
<dbReference type="AlphaFoldDB" id="A0A4R5DRG9"/>
<sequence length="416" mass="44179">MSVNILNIAKEYLTRTNIEKLAGLVGENTSSVQGALGGIFPSVLAGIMDKASTTSGAGEVLRLVNGEQGDFAPEDLSEILTSPSIAQSLLSTGGKLLPMLFGNKTSDITDAIASQNGIKKSSASSLLSFAAPFLISVIGKQVKSSGMGISGLTTMLMSQREPVLSALPGRLSGVLGFSDLGDFKGTGTNTWEEDKQEKGGAGKWLIWLLLALAVLAILWGLKTCKKEETTLVQDTTSVLDSAKLAVTDLADSTVSKIDAGIDALGNFFKRKLPNGVELDIPEFGIENKLVTFIEDGSKPVDKTTWFNFDRINFETGSTKLSAESLVQTKNIAEILKAFPNTTLKIGGYTDNTGDASMNLKLSLERANAVKEAIASEGIEAKRLEAEGYGKEHPVATNDTEEGRAQNRRIAIRVTGK</sequence>
<dbReference type="Proteomes" id="UP000294850">
    <property type="component" value="Unassembled WGS sequence"/>
</dbReference>
<keyword evidence="2 4" id="KW-0472">Membrane</keyword>
<dbReference type="InterPro" id="IPR009282">
    <property type="entry name" value="DUF937"/>
</dbReference>
<name>A0A4R5DRG9_9BACT</name>
<dbReference type="PROSITE" id="PS51123">
    <property type="entry name" value="OMPA_2"/>
    <property type="match status" value="1"/>
</dbReference>
<evidence type="ECO:0000256" key="4">
    <source>
        <dbReference type="PROSITE-ProRule" id="PRU00473"/>
    </source>
</evidence>
<proteinExistence type="predicted"/>
<dbReference type="PANTHER" id="PTHR30329:SF21">
    <property type="entry name" value="LIPOPROTEIN YIAD-RELATED"/>
    <property type="match status" value="1"/>
</dbReference>
<dbReference type="OrthoDB" id="9782229at2"/>
<dbReference type="EMBL" id="SMFL01000003">
    <property type="protein sequence ID" value="TDE16287.1"/>
    <property type="molecule type" value="Genomic_DNA"/>
</dbReference>
<dbReference type="InterPro" id="IPR036737">
    <property type="entry name" value="OmpA-like_sf"/>
</dbReference>
<dbReference type="GO" id="GO:0009279">
    <property type="term" value="C:cell outer membrane"/>
    <property type="evidence" value="ECO:0007669"/>
    <property type="project" value="UniProtKB-SubCell"/>
</dbReference>
<keyword evidence="3" id="KW-0998">Cell outer membrane</keyword>
<dbReference type="InterPro" id="IPR006664">
    <property type="entry name" value="OMP_bac"/>
</dbReference>
<organism evidence="7 8">
    <name type="scientific">Dyadobacter psychrotolerans</name>
    <dbReference type="NCBI Taxonomy" id="2541721"/>
    <lineage>
        <taxon>Bacteria</taxon>
        <taxon>Pseudomonadati</taxon>
        <taxon>Bacteroidota</taxon>
        <taxon>Cytophagia</taxon>
        <taxon>Cytophagales</taxon>
        <taxon>Spirosomataceae</taxon>
        <taxon>Dyadobacter</taxon>
    </lineage>
</organism>
<evidence type="ECO:0000256" key="5">
    <source>
        <dbReference type="SAM" id="Phobius"/>
    </source>
</evidence>
<reference evidence="7 8" key="1">
    <citation type="submission" date="2019-03" db="EMBL/GenBank/DDBJ databases">
        <title>Dyadobacter AR-3-6 sp. nov., isolated from arctic soil.</title>
        <authorList>
            <person name="Chaudhary D.K."/>
        </authorList>
    </citation>
    <scope>NUCLEOTIDE SEQUENCE [LARGE SCALE GENOMIC DNA]</scope>
    <source>
        <strain evidence="7 8">AR-3-6</strain>
    </source>
</reference>
<dbReference type="Pfam" id="PF06078">
    <property type="entry name" value="DUF937"/>
    <property type="match status" value="1"/>
</dbReference>
<feature type="transmembrane region" description="Helical" evidence="5">
    <location>
        <begin position="204"/>
        <end position="221"/>
    </location>
</feature>
<comment type="subcellular location">
    <subcellularLocation>
        <location evidence="1">Cell outer membrane</location>
    </subcellularLocation>
</comment>
<evidence type="ECO:0000259" key="6">
    <source>
        <dbReference type="PROSITE" id="PS51123"/>
    </source>
</evidence>
<dbReference type="PANTHER" id="PTHR30329">
    <property type="entry name" value="STATOR ELEMENT OF FLAGELLAR MOTOR COMPLEX"/>
    <property type="match status" value="1"/>
</dbReference>